<keyword evidence="3 4" id="KW-0560">Oxidoreductase</keyword>
<feature type="non-terminal residue" evidence="7">
    <location>
        <position position="351"/>
    </location>
</feature>
<reference evidence="7" key="1">
    <citation type="submission" date="2014-12" db="EMBL/GenBank/DDBJ databases">
        <title>Insight into the proteome of Arion vulgaris.</title>
        <authorList>
            <person name="Aradska J."/>
            <person name="Bulat T."/>
            <person name="Smidak R."/>
            <person name="Sarate P."/>
            <person name="Gangsoo J."/>
            <person name="Sialana F."/>
            <person name="Bilban M."/>
            <person name="Lubec G."/>
        </authorList>
    </citation>
    <scope>NUCLEOTIDE SEQUENCE</scope>
    <source>
        <tissue evidence="7">Skin</tissue>
    </source>
</reference>
<organism evidence="7">
    <name type="scientific">Arion vulgaris</name>
    <dbReference type="NCBI Taxonomy" id="1028688"/>
    <lineage>
        <taxon>Eukaryota</taxon>
        <taxon>Metazoa</taxon>
        <taxon>Spiralia</taxon>
        <taxon>Lophotrochozoa</taxon>
        <taxon>Mollusca</taxon>
        <taxon>Gastropoda</taxon>
        <taxon>Heterobranchia</taxon>
        <taxon>Euthyneura</taxon>
        <taxon>Panpulmonata</taxon>
        <taxon>Eupulmonata</taxon>
        <taxon>Stylommatophora</taxon>
        <taxon>Helicina</taxon>
        <taxon>Arionoidea</taxon>
        <taxon>Arionidae</taxon>
        <taxon>Arion</taxon>
    </lineage>
</organism>
<evidence type="ECO:0000259" key="6">
    <source>
        <dbReference type="Pfam" id="PF02866"/>
    </source>
</evidence>
<dbReference type="Pfam" id="PF00056">
    <property type="entry name" value="Ldh_1_N"/>
    <property type="match status" value="1"/>
</dbReference>
<dbReference type="GO" id="GO:0016615">
    <property type="term" value="F:malate dehydrogenase activity"/>
    <property type="evidence" value="ECO:0007669"/>
    <property type="project" value="InterPro"/>
</dbReference>
<name>A0A0B6Y8S2_9EUPU</name>
<proteinExistence type="inferred from homology"/>
<dbReference type="InterPro" id="IPR022383">
    <property type="entry name" value="Lactate/malate_DH_C"/>
</dbReference>
<dbReference type="InterPro" id="IPR036291">
    <property type="entry name" value="NAD(P)-bd_dom_sf"/>
</dbReference>
<dbReference type="SUPFAM" id="SSF56327">
    <property type="entry name" value="LDH C-terminal domain-like"/>
    <property type="match status" value="1"/>
</dbReference>
<dbReference type="Gene3D" id="3.40.50.720">
    <property type="entry name" value="NAD(P)-binding Rossmann-like Domain"/>
    <property type="match status" value="1"/>
</dbReference>
<dbReference type="EMBL" id="HACG01005648">
    <property type="protein sequence ID" value="CEK52513.1"/>
    <property type="molecule type" value="Transcribed_RNA"/>
</dbReference>
<evidence type="ECO:0000256" key="2">
    <source>
        <dbReference type="ARBA" id="ARBA00019899"/>
    </source>
</evidence>
<dbReference type="InterPro" id="IPR015955">
    <property type="entry name" value="Lactate_DH/Glyco_Ohase_4_C"/>
</dbReference>
<comment type="similarity">
    <text evidence="1">Belongs to the LDH/MDH superfamily. MDH type 2 family.</text>
</comment>
<evidence type="ECO:0000256" key="4">
    <source>
        <dbReference type="RuleBase" id="RU003369"/>
    </source>
</evidence>
<dbReference type="AlphaFoldDB" id="A0A0B6Y8S2"/>
<evidence type="ECO:0000259" key="5">
    <source>
        <dbReference type="Pfam" id="PF00056"/>
    </source>
</evidence>
<accession>A0A0B6Y8S2</accession>
<evidence type="ECO:0000313" key="7">
    <source>
        <dbReference type="EMBL" id="CEK52513.1"/>
    </source>
</evidence>
<protein>
    <recommendedName>
        <fullName evidence="2">Malate dehydrogenase, cytoplasmic</fullName>
    </recommendedName>
</protein>
<dbReference type="InterPro" id="IPR010945">
    <property type="entry name" value="Malate_DH_type2"/>
</dbReference>
<dbReference type="FunFam" id="3.40.50.720:FF:000144">
    <property type="entry name" value="Malate dehydrogenase [NADP]"/>
    <property type="match status" value="1"/>
</dbReference>
<feature type="domain" description="Lactate/malate dehydrogenase C-terminal" evidence="6">
    <location>
        <begin position="189"/>
        <end position="349"/>
    </location>
</feature>
<dbReference type="InterPro" id="IPR001236">
    <property type="entry name" value="Lactate/malate_DH_N"/>
</dbReference>
<gene>
    <name evidence="7" type="primary">ORF17067</name>
</gene>
<dbReference type="GO" id="GO:0016616">
    <property type="term" value="F:oxidoreductase activity, acting on the CH-OH group of donors, NAD or NADP as acceptor"/>
    <property type="evidence" value="ECO:0007669"/>
    <property type="project" value="InterPro"/>
</dbReference>
<sequence length="351" mass="38940">MLTVCYENKITKDVIDKEEKDFKALSKPIKICITNAACPICYYLVSCITSEDVFGPGIEIAIRLLVSSASDIDLVKGTAMDAEDLANGLLRDIKVYTSAHEAFEDCSFVIVLDSLSRSYAESQKEWLARNQEHFSRCATIINDKALRTCKVLVAGNGPINYNATVMVQNAPSLSHKNIVAVSSVVEMQARSLIGEKLNVNPAGVFNMVLWGDINGKRYIDVSNLRVHGYDGAVKGPYWHSVDAVEMIHDYKWIEKDLPKLVTARADKSFDSQNYLTGLSTANSISNTIQKLCRGYPKNQMFSLGIYSEGWYAVPVGMFFSFPVTMDPKGCWNVVQDIELSRETKDGIEAAV</sequence>
<dbReference type="PANTHER" id="PTHR23382">
    <property type="entry name" value="MALATE DEHYDROGENASE"/>
    <property type="match status" value="1"/>
</dbReference>
<dbReference type="Pfam" id="PF02866">
    <property type="entry name" value="Ldh_1_C"/>
    <property type="match status" value="1"/>
</dbReference>
<evidence type="ECO:0000256" key="1">
    <source>
        <dbReference type="ARBA" id="ARBA00009613"/>
    </source>
</evidence>
<dbReference type="Gene3D" id="3.90.110.10">
    <property type="entry name" value="Lactate dehydrogenase/glycoside hydrolase, family 4, C-terminal"/>
    <property type="match status" value="1"/>
</dbReference>
<feature type="domain" description="Lactate/malate dehydrogenase N-terminal" evidence="5">
    <location>
        <begin position="73"/>
        <end position="178"/>
    </location>
</feature>
<dbReference type="GO" id="GO:0006108">
    <property type="term" value="P:malate metabolic process"/>
    <property type="evidence" value="ECO:0007669"/>
    <property type="project" value="InterPro"/>
</dbReference>
<dbReference type="SUPFAM" id="SSF51735">
    <property type="entry name" value="NAD(P)-binding Rossmann-fold domains"/>
    <property type="match status" value="1"/>
</dbReference>
<evidence type="ECO:0000256" key="3">
    <source>
        <dbReference type="ARBA" id="ARBA00023002"/>
    </source>
</evidence>